<dbReference type="AlphaFoldDB" id="A0A1C3EFV8"/>
<reference evidence="1 2" key="1">
    <citation type="submission" date="2016-05" db="EMBL/GenBank/DDBJ databases">
        <title>Genomic and physiological characterization of Planctopirus sp. isolated from fresh water lake.</title>
        <authorList>
            <person name="Subhash Y."/>
            <person name="Ramana C."/>
        </authorList>
    </citation>
    <scope>NUCLEOTIDE SEQUENCE [LARGE SCALE GENOMIC DNA]</scope>
    <source>
        <strain evidence="1 2">JC280</strain>
    </source>
</reference>
<dbReference type="Gene3D" id="3.40.50.300">
    <property type="entry name" value="P-loop containing nucleotide triphosphate hydrolases"/>
    <property type="match status" value="1"/>
</dbReference>
<dbReference type="Pfam" id="PF14516">
    <property type="entry name" value="AAA_35"/>
    <property type="match status" value="1"/>
</dbReference>
<dbReference type="InterPro" id="IPR027417">
    <property type="entry name" value="P-loop_NTPase"/>
</dbReference>
<dbReference type="Proteomes" id="UP000094828">
    <property type="component" value="Unassembled WGS sequence"/>
</dbReference>
<organism evidence="1 2">
    <name type="scientific">Planctopirus hydrillae</name>
    <dbReference type="NCBI Taxonomy" id="1841610"/>
    <lineage>
        <taxon>Bacteria</taxon>
        <taxon>Pseudomonadati</taxon>
        <taxon>Planctomycetota</taxon>
        <taxon>Planctomycetia</taxon>
        <taxon>Planctomycetales</taxon>
        <taxon>Planctomycetaceae</taxon>
        <taxon>Planctopirus</taxon>
    </lineage>
</organism>
<evidence type="ECO:0000313" key="2">
    <source>
        <dbReference type="Proteomes" id="UP000094828"/>
    </source>
</evidence>
<comment type="caution">
    <text evidence="1">The sequence shown here is derived from an EMBL/GenBank/DDBJ whole genome shotgun (WGS) entry which is preliminary data.</text>
</comment>
<dbReference type="RefSeq" id="WP_083233524.1">
    <property type="nucleotide sequence ID" value="NZ_LYDR01000071.1"/>
</dbReference>
<name>A0A1C3EFV8_9PLAN</name>
<dbReference type="SUPFAM" id="SSF52540">
    <property type="entry name" value="P-loop containing nucleoside triphosphate hydrolases"/>
    <property type="match status" value="1"/>
</dbReference>
<dbReference type="EMBL" id="LYDR01000071">
    <property type="protein sequence ID" value="ODA32137.1"/>
    <property type="molecule type" value="Genomic_DNA"/>
</dbReference>
<keyword evidence="2" id="KW-1185">Reference proteome</keyword>
<proteinExistence type="predicted"/>
<sequence>MSNAFFPIRGTGDIPLIGRKVLLDRIWSDLTKATPTNLSIVGPKDIGKTVLLKALVDRASQPGSPYALVVYWELGYAPPQSDEEFISQLCDLMYSAMATDTIAYKEHRAELANDKSLPVLKEVMDLLQLEDRSVLMIWDGFDKPLSQGLLSGQLFGNLRDLFYGKKHRVVTATRATQTELARNKQIEDSPFWNMFDVNPVRVGTFDDTDLEQALTNASLSMSQGGKKELRNWSGGHPVLALSILNSLIRSGSSELTNDHVNGAAETVASELSVFLEMLWNECSATTKSAFYLILENDGIDQVRIGGEEARYLLARGLAVRDGSKIRPSCRLFTQHARSSKPDSTTLDRMFGNWDAYRREIRSILELRIKQVRTVNARLHRLVTRCLDDIPDYPNDCLNNLTSIEEIALDTIWQHEFGSDAMVPRSVISHWTQPPRDTDNIIKPMMDTDEWRLPRDRFKQLALLQRLTGSKVNFDAQAKSVSKDTYVLLNAIHQFRNRTEHADGQPIHEGVAVSAVLLCIELLSCLERELG</sequence>
<dbReference type="STRING" id="1841610.A6X21_21740"/>
<gene>
    <name evidence="1" type="ORF">A6X21_21740</name>
</gene>
<dbReference type="OrthoDB" id="245836at2"/>
<accession>A0A1C3EFV8</accession>
<protein>
    <submittedName>
        <fullName evidence="1">Uncharacterized protein</fullName>
    </submittedName>
</protein>
<evidence type="ECO:0000313" key="1">
    <source>
        <dbReference type="EMBL" id="ODA32137.1"/>
    </source>
</evidence>